<evidence type="ECO:0000259" key="2">
    <source>
        <dbReference type="Pfam" id="PF14214"/>
    </source>
</evidence>
<proteinExistence type="predicted"/>
<gene>
    <name evidence="4" type="ORF">NOR_07290</name>
</gene>
<evidence type="ECO:0000313" key="4">
    <source>
        <dbReference type="EMBL" id="OAA37014.1"/>
    </source>
</evidence>
<dbReference type="OMA" id="TDTHEDT"/>
<evidence type="ECO:0000256" key="1">
    <source>
        <dbReference type="SAM" id="MobiDB-lite"/>
    </source>
</evidence>
<reference evidence="4 5" key="1">
    <citation type="journal article" date="2016" name="Genome Biol. Evol.">
        <title>Divergent and convergent evolution of fungal pathogenicity.</title>
        <authorList>
            <person name="Shang Y."/>
            <person name="Xiao G."/>
            <person name="Zheng P."/>
            <person name="Cen K."/>
            <person name="Zhan S."/>
            <person name="Wang C."/>
        </authorList>
    </citation>
    <scope>NUCLEOTIDE SEQUENCE [LARGE SCALE GENOMIC DNA]</scope>
    <source>
        <strain evidence="4 5">RCEF 4871</strain>
    </source>
</reference>
<dbReference type="Pfam" id="PF14214">
    <property type="entry name" value="Helitron_like_N"/>
    <property type="match status" value="1"/>
</dbReference>
<dbReference type="AlphaFoldDB" id="A0A166YKX8"/>
<name>A0A166YKX8_METRR</name>
<dbReference type="EMBL" id="AZHC01000032">
    <property type="protein sequence ID" value="OAA37014.1"/>
    <property type="molecule type" value="Genomic_DNA"/>
</dbReference>
<protein>
    <submittedName>
        <fullName evidence="4">Uncharacterized protein</fullName>
    </submittedName>
</protein>
<feature type="domain" description="DUF6570" evidence="3">
    <location>
        <begin position="4"/>
        <end position="54"/>
    </location>
</feature>
<accession>A0A166YKX8</accession>
<dbReference type="STRING" id="1081105.A0A166YKX8"/>
<dbReference type="InterPro" id="IPR025476">
    <property type="entry name" value="Helitron_helicase-like"/>
</dbReference>
<dbReference type="OrthoDB" id="3067952at2759"/>
<dbReference type="InterPro" id="IPR046700">
    <property type="entry name" value="DUF6570"/>
</dbReference>
<feature type="domain" description="Helitron helicase-like" evidence="2">
    <location>
        <begin position="303"/>
        <end position="438"/>
    </location>
</feature>
<evidence type="ECO:0000259" key="3">
    <source>
        <dbReference type="Pfam" id="PF20209"/>
    </source>
</evidence>
<comment type="caution">
    <text evidence="4">The sequence shown here is derived from an EMBL/GenBank/DDBJ whole genome shotgun (WGS) entry which is preliminary data.</text>
</comment>
<feature type="compositionally biased region" description="Basic and acidic residues" evidence="1">
    <location>
        <begin position="112"/>
        <end position="121"/>
    </location>
</feature>
<sequence length="445" mass="49332">MEEIHISWQGAEKPAPSDLSGLLSVRRRVVERALVWLKMNNPHYAEIEIDAAEMESWGAPPYGLPSLVYDCMERNEPTAWEKARTAQVVPPTEHGMDEEDSLEIEEVLARLDRGEDGHGGRTEGPGLSEDEDGLWSEAESGQSGKPINEVTSSAMFALDGPPDVHDMEKVLFACNVVNGDAAGRAKAGPTTRVESVERRTGLANGCEPYIHVHRGEEFADSFDASFFAKTFPTLLPFGIGGPRFSEEATPSAGAGSDIRGVAAAAQDLVSSRNMSLRTWTDIMLRRHGGRFATHHIFAFLVFNISLSAGRLAAARTELENSGRTTDEGVRELLRSLSLYGFRQPTSRENRLSMRRKIQSLVLRHGIPAIWLTLNPNDITNPVKLRLAAYRTRDPDTTEAFLKSLDKSYRRLRLAISDPMSSAIFFHREMTSFFEHYVNVGAESVF</sequence>
<evidence type="ECO:0000313" key="5">
    <source>
        <dbReference type="Proteomes" id="UP000243498"/>
    </source>
</evidence>
<keyword evidence="5" id="KW-1185">Reference proteome</keyword>
<dbReference type="Proteomes" id="UP000243498">
    <property type="component" value="Unassembled WGS sequence"/>
</dbReference>
<dbReference type="Pfam" id="PF20209">
    <property type="entry name" value="DUF6570"/>
    <property type="match status" value="1"/>
</dbReference>
<organism evidence="4 5">
    <name type="scientific">Metarhizium rileyi (strain RCEF 4871)</name>
    <name type="common">Nomuraea rileyi</name>
    <dbReference type="NCBI Taxonomy" id="1649241"/>
    <lineage>
        <taxon>Eukaryota</taxon>
        <taxon>Fungi</taxon>
        <taxon>Dikarya</taxon>
        <taxon>Ascomycota</taxon>
        <taxon>Pezizomycotina</taxon>
        <taxon>Sordariomycetes</taxon>
        <taxon>Hypocreomycetidae</taxon>
        <taxon>Hypocreales</taxon>
        <taxon>Clavicipitaceae</taxon>
        <taxon>Metarhizium</taxon>
    </lineage>
</organism>
<feature type="region of interest" description="Disordered" evidence="1">
    <location>
        <begin position="112"/>
        <end position="147"/>
    </location>
</feature>